<dbReference type="InterPro" id="IPR005522">
    <property type="entry name" value="IPK"/>
</dbReference>
<dbReference type="GO" id="GO:0032958">
    <property type="term" value="P:inositol phosphate biosynthetic process"/>
    <property type="evidence" value="ECO:0007669"/>
    <property type="project" value="InterPro"/>
</dbReference>
<gene>
    <name evidence="5" type="ORF">PHYBLDRAFT_78772</name>
</gene>
<dbReference type="EC" id="2.7.-.-" evidence="4"/>
<dbReference type="InParanoid" id="A0A167K3Z0"/>
<dbReference type="EMBL" id="KV441025">
    <property type="protein sequence ID" value="OAD67227.1"/>
    <property type="molecule type" value="Genomic_DNA"/>
</dbReference>
<keyword evidence="2 4" id="KW-0808">Transferase</keyword>
<dbReference type="RefSeq" id="XP_018285267.1">
    <property type="nucleotide sequence ID" value="XM_018443388.1"/>
</dbReference>
<proteinExistence type="inferred from homology"/>
<evidence type="ECO:0000256" key="3">
    <source>
        <dbReference type="ARBA" id="ARBA00022777"/>
    </source>
</evidence>
<evidence type="ECO:0000256" key="2">
    <source>
        <dbReference type="ARBA" id="ARBA00022679"/>
    </source>
</evidence>
<dbReference type="STRING" id="763407.A0A167K3Z0"/>
<dbReference type="Proteomes" id="UP000077315">
    <property type="component" value="Unassembled WGS sequence"/>
</dbReference>
<dbReference type="VEuPathDB" id="FungiDB:PHYBLDRAFT_78772"/>
<protein>
    <recommendedName>
        <fullName evidence="4">Kinase</fullName>
        <ecNumber evidence="4">2.7.-.-</ecNumber>
    </recommendedName>
</protein>
<reference evidence="6" key="1">
    <citation type="submission" date="2015-06" db="EMBL/GenBank/DDBJ databases">
        <title>Expansion of signal transduction pathways in fungi by whole-genome duplication.</title>
        <authorList>
            <consortium name="DOE Joint Genome Institute"/>
            <person name="Corrochano L.M."/>
            <person name="Kuo A."/>
            <person name="Marcet-Houben M."/>
            <person name="Polaino S."/>
            <person name="Salamov A."/>
            <person name="Villalobos J.M."/>
            <person name="Alvarez M.I."/>
            <person name="Avalos J."/>
            <person name="Benito E.P."/>
            <person name="Benoit I."/>
            <person name="Burger G."/>
            <person name="Camino L.P."/>
            <person name="Canovas D."/>
            <person name="Cerda-Olmedo E."/>
            <person name="Cheng J.-F."/>
            <person name="Dominguez A."/>
            <person name="Elias M."/>
            <person name="Eslava A.P."/>
            <person name="Glaser F."/>
            <person name="Grimwood J."/>
            <person name="Gutierrez G."/>
            <person name="Heitman J."/>
            <person name="Henrissat B."/>
            <person name="Iturriaga E.A."/>
            <person name="Lang B.F."/>
            <person name="Lavin J.L."/>
            <person name="Lee S."/>
            <person name="Li W."/>
            <person name="Lindquist E."/>
            <person name="Lopez-Garcia S."/>
            <person name="Luque E.M."/>
            <person name="Marcos A.T."/>
            <person name="Martin J."/>
            <person name="McCluskey K."/>
            <person name="Medina H.R."/>
            <person name="Miralles-Duran A."/>
            <person name="Miyazaki A."/>
            <person name="Munoz-Torres E."/>
            <person name="Oguiza J.A."/>
            <person name="Ohm R."/>
            <person name="Olmedo M."/>
            <person name="Orejas M."/>
            <person name="Ortiz-Castellanos L."/>
            <person name="Pisabarro A.G."/>
            <person name="Rodriguez-Romero J."/>
            <person name="Ruiz-Herrera J."/>
            <person name="Ruiz-Vazquez R."/>
            <person name="Sanz C."/>
            <person name="Schackwitz W."/>
            <person name="Schmutz J."/>
            <person name="Shahriari M."/>
            <person name="Shelest E."/>
            <person name="Silva-Franco F."/>
            <person name="Soanes D."/>
            <person name="Syed K."/>
            <person name="Tagua V.G."/>
            <person name="Talbot N.J."/>
            <person name="Thon M."/>
            <person name="De vries R.P."/>
            <person name="Wiebenga A."/>
            <person name="Yadav J.S."/>
            <person name="Braun E.L."/>
            <person name="Baker S."/>
            <person name="Garre V."/>
            <person name="Horwitz B."/>
            <person name="Torres-Martinez S."/>
            <person name="Idnurm A."/>
            <person name="Herrera-Estrella A."/>
            <person name="Gabaldon T."/>
            <person name="Grigoriev I.V."/>
        </authorList>
    </citation>
    <scope>NUCLEOTIDE SEQUENCE [LARGE SCALE GENOMIC DNA]</scope>
    <source>
        <strain evidence="6">NRRL 1555(-)</strain>
    </source>
</reference>
<evidence type="ECO:0000256" key="4">
    <source>
        <dbReference type="RuleBase" id="RU363090"/>
    </source>
</evidence>
<dbReference type="GO" id="GO:0008440">
    <property type="term" value="F:inositol-1,4,5-trisphosphate 3-kinase activity"/>
    <property type="evidence" value="ECO:0007669"/>
    <property type="project" value="TreeGrafter"/>
</dbReference>
<evidence type="ECO:0000313" key="5">
    <source>
        <dbReference type="EMBL" id="OAD67227.1"/>
    </source>
</evidence>
<comment type="similarity">
    <text evidence="1 4">Belongs to the inositol phosphokinase (IPK) family.</text>
</comment>
<dbReference type="Gene3D" id="3.30.470.160">
    <property type="entry name" value="Inositol polyphosphate kinase"/>
    <property type="match status" value="1"/>
</dbReference>
<dbReference type="GO" id="GO:0005634">
    <property type="term" value="C:nucleus"/>
    <property type="evidence" value="ECO:0007669"/>
    <property type="project" value="TreeGrafter"/>
</dbReference>
<dbReference type="AlphaFoldDB" id="A0A167K3Z0"/>
<organism evidence="5 6">
    <name type="scientific">Phycomyces blakesleeanus (strain ATCC 8743b / DSM 1359 / FGSC 10004 / NBRC 33097 / NRRL 1555)</name>
    <dbReference type="NCBI Taxonomy" id="763407"/>
    <lineage>
        <taxon>Eukaryota</taxon>
        <taxon>Fungi</taxon>
        <taxon>Fungi incertae sedis</taxon>
        <taxon>Mucoromycota</taxon>
        <taxon>Mucoromycotina</taxon>
        <taxon>Mucoromycetes</taxon>
        <taxon>Mucorales</taxon>
        <taxon>Phycomycetaceae</taxon>
        <taxon>Phycomyces</taxon>
    </lineage>
</organism>
<name>A0A167K3Z0_PHYB8</name>
<dbReference type="OrthoDB" id="2573163at2759"/>
<keyword evidence="3 4" id="KW-0418">Kinase</keyword>
<dbReference type="PANTHER" id="PTHR12400:SF21">
    <property type="entry name" value="KINASE"/>
    <property type="match status" value="1"/>
</dbReference>
<accession>A0A167K3Z0</accession>
<dbReference type="GO" id="GO:0046854">
    <property type="term" value="P:phosphatidylinositol phosphate biosynthetic process"/>
    <property type="evidence" value="ECO:0007669"/>
    <property type="project" value="TreeGrafter"/>
</dbReference>
<dbReference type="GO" id="GO:0000824">
    <property type="term" value="F:inositol-1,4,5,6-tetrakisphosphate 3-kinase activity"/>
    <property type="evidence" value="ECO:0007669"/>
    <property type="project" value="TreeGrafter"/>
</dbReference>
<dbReference type="InterPro" id="IPR038286">
    <property type="entry name" value="IPK_sf"/>
</dbReference>
<dbReference type="PANTHER" id="PTHR12400">
    <property type="entry name" value="INOSITOL POLYPHOSPHATE KINASE"/>
    <property type="match status" value="1"/>
</dbReference>
<dbReference type="GO" id="GO:0005737">
    <property type="term" value="C:cytoplasm"/>
    <property type="evidence" value="ECO:0007669"/>
    <property type="project" value="TreeGrafter"/>
</dbReference>
<evidence type="ECO:0000313" key="6">
    <source>
        <dbReference type="Proteomes" id="UP000077315"/>
    </source>
</evidence>
<sequence length="372" mass="41630">MVEFCPCESTQQRSPLRHNQHNHGSFALLPLQHRAGGHVTMFRLENGAICKAMTTKEQRFFEVLQCNLPCQVFMPRYMGVIRIIYCPQPEIALEQDRQRLEALFSSTCNHNRPTTPAVPEHQVVFRDPCLASPISLALPIIDNNNNITTTPASDSDPNPNLNTTTVTTKGMEEFIVMEDLTVGLEKPCVLDLKMGTRQHGVYCSAAKQASQTLKCLESTSKILGVRICGAQVFKPATNSYEFQDKYKGRLLTPTTFRHTLYTFLHDGTRALTDLARILIDKLKQLACVVGQLPGYRFYGSSLLVVYDGAHPSTIDVRIIDFTHCVTQDELVHPPIPMTHPPEDSVDEPDHGYLLGLKTLLEILEAMVVSDSH</sequence>
<dbReference type="Pfam" id="PF03770">
    <property type="entry name" value="IPK"/>
    <property type="match status" value="1"/>
</dbReference>
<keyword evidence="6" id="KW-1185">Reference proteome</keyword>
<evidence type="ECO:0000256" key="1">
    <source>
        <dbReference type="ARBA" id="ARBA00007374"/>
    </source>
</evidence>
<dbReference type="GeneID" id="29004293"/>
<dbReference type="SUPFAM" id="SSF56104">
    <property type="entry name" value="SAICAR synthase-like"/>
    <property type="match status" value="1"/>
</dbReference>